<organism evidence="2 3">
    <name type="scientific">Canavalia gladiata</name>
    <name type="common">Sword bean</name>
    <name type="synonym">Dolichos gladiatus</name>
    <dbReference type="NCBI Taxonomy" id="3824"/>
    <lineage>
        <taxon>Eukaryota</taxon>
        <taxon>Viridiplantae</taxon>
        <taxon>Streptophyta</taxon>
        <taxon>Embryophyta</taxon>
        <taxon>Tracheophyta</taxon>
        <taxon>Spermatophyta</taxon>
        <taxon>Magnoliopsida</taxon>
        <taxon>eudicotyledons</taxon>
        <taxon>Gunneridae</taxon>
        <taxon>Pentapetalae</taxon>
        <taxon>rosids</taxon>
        <taxon>fabids</taxon>
        <taxon>Fabales</taxon>
        <taxon>Fabaceae</taxon>
        <taxon>Papilionoideae</taxon>
        <taxon>50 kb inversion clade</taxon>
        <taxon>NPAAA clade</taxon>
        <taxon>indigoferoid/millettioid clade</taxon>
        <taxon>Phaseoleae</taxon>
        <taxon>Canavalia</taxon>
    </lineage>
</organism>
<protein>
    <submittedName>
        <fullName evidence="2">Uncharacterized protein</fullName>
    </submittedName>
</protein>
<evidence type="ECO:0000313" key="2">
    <source>
        <dbReference type="EMBL" id="KAK7315548.1"/>
    </source>
</evidence>
<dbReference type="AlphaFoldDB" id="A0AAN9KFK5"/>
<reference evidence="2 3" key="1">
    <citation type="submission" date="2024-01" db="EMBL/GenBank/DDBJ databases">
        <title>The genomes of 5 underutilized Papilionoideae crops provide insights into root nodulation and disease resistanc.</title>
        <authorList>
            <person name="Jiang F."/>
        </authorList>
    </citation>
    <scope>NUCLEOTIDE SEQUENCE [LARGE SCALE GENOMIC DNA]</scope>
    <source>
        <strain evidence="2">LVBAO_FW01</strain>
        <tissue evidence="2">Leaves</tissue>
    </source>
</reference>
<sequence length="259" mass="29875">MHPPLLFTSCILSLSDNGARSWPLNIAGREIAKTGPRAPSVTALVLSIGVAQQEGVLSMLKKMQAYLESALAKIRTWQLELSKRTDQLHAQLGFQRPYFNLKKTLWKWINATRGTLYSPFKALAYLRQCRRGFEQGTREDMAYCPLTSSNHRDWPMCEDFPLGQRSQEMYRWKAFRKNLVELIENPTILLQLRFFLGTSNVQEEDVPRVFWQQPNSNLIPLQASRDIFVFFSQEKLSLPSRGRSPGRRKNSKKPFQPSP</sequence>
<evidence type="ECO:0000256" key="1">
    <source>
        <dbReference type="SAM" id="MobiDB-lite"/>
    </source>
</evidence>
<dbReference type="EMBL" id="JAYMYQ010000008">
    <property type="protein sequence ID" value="KAK7315548.1"/>
    <property type="molecule type" value="Genomic_DNA"/>
</dbReference>
<feature type="region of interest" description="Disordered" evidence="1">
    <location>
        <begin position="238"/>
        <end position="259"/>
    </location>
</feature>
<dbReference type="Proteomes" id="UP001367508">
    <property type="component" value="Unassembled WGS sequence"/>
</dbReference>
<name>A0AAN9KFK5_CANGL</name>
<gene>
    <name evidence="2" type="ORF">VNO77_34099</name>
</gene>
<keyword evidence="3" id="KW-1185">Reference proteome</keyword>
<evidence type="ECO:0000313" key="3">
    <source>
        <dbReference type="Proteomes" id="UP001367508"/>
    </source>
</evidence>
<proteinExistence type="predicted"/>
<accession>A0AAN9KFK5</accession>
<comment type="caution">
    <text evidence="2">The sequence shown here is derived from an EMBL/GenBank/DDBJ whole genome shotgun (WGS) entry which is preliminary data.</text>
</comment>